<dbReference type="Proteomes" id="UP000029665">
    <property type="component" value="Unassembled WGS sequence"/>
</dbReference>
<gene>
    <name evidence="2" type="ORF">BN946_scf184838.g3</name>
</gene>
<accession>A0A060SUS9</accession>
<feature type="compositionally biased region" description="Polar residues" evidence="1">
    <location>
        <begin position="39"/>
        <end position="60"/>
    </location>
</feature>
<sequence length="524" mass="58274">MRDVEPRSSTQKVPPQVPVAAPPPASTLSPTTSPLISHVTLSSSVPAPTPGSPLSSSVLRTSAAAGVDVPSSRGPVFSGVAARSGGGAATPAVSGAARTAVVTANDPSLIPDVPDTARTTSPPPAASTGDHACTSTPPEPDSIKVEYHPNSKRPPKVYLFEEFDRSQQARDEPPPDPEPWRSAFMSLLDFEISEFALDAALSKMQIIKLLELMRRIDEGEEEFTLRTHHDVLLGWSKAAKKVTPFTKHILPVTYKKDDREYPLYKRDIWDYMKDILRNPYLVSRMEWDAHRLLRYDSQTEQWVQFIDEPLTASTAWDVQSKLPFPMKPLLFILYADKTKLSSFGTAKGYPVILRCGNLPVDIRNGEGPGGGRVVGWLPVLDEEAGEKHKTGYVNFKRVVWHESFRIILDPIRPFTHSVCMIPKGQLSNYAVVFPKRTGQEAQRILQEALALKNQSAREAILQQWSLRPVQNAFLELAHSDPYQALSFDRLHAFHSGLFGHHFWTEFKKHVQNISNEAVKLIDAQ</sequence>
<evidence type="ECO:0000313" key="2">
    <source>
        <dbReference type="EMBL" id="CDO77886.1"/>
    </source>
</evidence>
<proteinExistence type="predicted"/>
<dbReference type="OrthoDB" id="2753241at2759"/>
<comment type="caution">
    <text evidence="2">The sequence shown here is derived from an EMBL/GenBank/DDBJ whole genome shotgun (WGS) entry which is preliminary data.</text>
</comment>
<reference evidence="2" key="1">
    <citation type="submission" date="2014-01" db="EMBL/GenBank/DDBJ databases">
        <title>The genome of the white-rot fungus Pycnoporus cinnabarinus: a basidiomycete model with a versatile arsenal for lignocellulosic biomass breakdown.</title>
        <authorList>
            <person name="Levasseur A."/>
            <person name="Lomascolo A."/>
            <person name="Ruiz-Duenas F.J."/>
            <person name="Uzan E."/>
            <person name="Piumi F."/>
            <person name="Kues U."/>
            <person name="Ram A.F.J."/>
            <person name="Murat C."/>
            <person name="Haon M."/>
            <person name="Benoit I."/>
            <person name="Arfi Y."/>
            <person name="Chevret D."/>
            <person name="Drula E."/>
            <person name="Kwon M.J."/>
            <person name="Gouret P."/>
            <person name="Lesage-Meessen L."/>
            <person name="Lombard V."/>
            <person name="Mariette J."/>
            <person name="Noirot C."/>
            <person name="Park J."/>
            <person name="Patyshakuliyeva A."/>
            <person name="Wieneger R.A.B."/>
            <person name="Wosten H.A.B."/>
            <person name="Martin F."/>
            <person name="Coutinho P.M."/>
            <person name="de Vries R."/>
            <person name="Martinez A.T."/>
            <person name="Klopp C."/>
            <person name="Pontarotti P."/>
            <person name="Henrissat B."/>
            <person name="Record E."/>
        </authorList>
    </citation>
    <scope>NUCLEOTIDE SEQUENCE [LARGE SCALE GENOMIC DNA]</scope>
    <source>
        <strain evidence="2">BRFM137</strain>
    </source>
</reference>
<dbReference type="HOGENOM" id="CLU_519847_0_0_1"/>
<evidence type="ECO:0000256" key="1">
    <source>
        <dbReference type="SAM" id="MobiDB-lite"/>
    </source>
</evidence>
<dbReference type="STRING" id="5643.A0A060SUS9"/>
<feature type="region of interest" description="Disordered" evidence="1">
    <location>
        <begin position="106"/>
        <end position="153"/>
    </location>
</feature>
<dbReference type="Pfam" id="PF18759">
    <property type="entry name" value="Plavaka"/>
    <property type="match status" value="2"/>
</dbReference>
<dbReference type="EMBL" id="CCBP010000540">
    <property type="protein sequence ID" value="CDO77886.1"/>
    <property type="molecule type" value="Genomic_DNA"/>
</dbReference>
<keyword evidence="3" id="KW-1185">Reference proteome</keyword>
<evidence type="ECO:0000313" key="3">
    <source>
        <dbReference type="Proteomes" id="UP000029665"/>
    </source>
</evidence>
<dbReference type="InterPro" id="IPR041078">
    <property type="entry name" value="Plavaka"/>
</dbReference>
<organism evidence="2 3">
    <name type="scientific">Pycnoporus cinnabarinus</name>
    <name type="common">Cinnabar-red polypore</name>
    <name type="synonym">Trametes cinnabarina</name>
    <dbReference type="NCBI Taxonomy" id="5643"/>
    <lineage>
        <taxon>Eukaryota</taxon>
        <taxon>Fungi</taxon>
        <taxon>Dikarya</taxon>
        <taxon>Basidiomycota</taxon>
        <taxon>Agaricomycotina</taxon>
        <taxon>Agaricomycetes</taxon>
        <taxon>Polyporales</taxon>
        <taxon>Polyporaceae</taxon>
        <taxon>Trametes</taxon>
    </lineage>
</organism>
<dbReference type="AlphaFoldDB" id="A0A060SUS9"/>
<feature type="region of interest" description="Disordered" evidence="1">
    <location>
        <begin position="1"/>
        <end position="91"/>
    </location>
</feature>
<name>A0A060SUS9_PYCCI</name>
<protein>
    <submittedName>
        <fullName evidence="2">Uncharacterized protein</fullName>
    </submittedName>
</protein>
<feature type="compositionally biased region" description="Pro residues" evidence="1">
    <location>
        <begin position="15"/>
        <end position="25"/>
    </location>
</feature>